<accession>A0A804N1G6</accession>
<feature type="compositionally biased region" description="Low complexity" evidence="1">
    <location>
        <begin position="209"/>
        <end position="227"/>
    </location>
</feature>
<reference evidence="3" key="2">
    <citation type="submission" date="2019-07" db="EMBL/GenBank/DDBJ databases">
        <authorList>
            <person name="Seetharam A."/>
            <person name="Woodhouse M."/>
            <person name="Cannon E."/>
        </authorList>
    </citation>
    <scope>NUCLEOTIDE SEQUENCE [LARGE SCALE GENOMIC DNA]</scope>
    <source>
        <strain evidence="3">cv. B73</strain>
    </source>
</reference>
<dbReference type="EnsemblPlants" id="Zm00001eb127400_T001">
    <property type="protein sequence ID" value="Zm00001eb127400_P001"/>
    <property type="gene ID" value="Zm00001eb127400"/>
</dbReference>
<dbReference type="InParanoid" id="A0A804N1G6"/>
<reference evidence="4" key="1">
    <citation type="submission" date="2015-12" db="EMBL/GenBank/DDBJ databases">
        <title>Update maize B73 reference genome by single molecule sequencing technologies.</title>
        <authorList>
            <consortium name="Maize Genome Sequencing Project"/>
            <person name="Ware D."/>
        </authorList>
    </citation>
    <scope>NUCLEOTIDE SEQUENCE [LARGE SCALE GENOMIC DNA]</scope>
    <source>
        <strain evidence="4">cv. B73</strain>
    </source>
</reference>
<dbReference type="PANTHER" id="PTHR33075">
    <property type="entry name" value="OS02G0499800 PROTEIN"/>
    <property type="match status" value="1"/>
</dbReference>
<protein>
    <submittedName>
        <fullName evidence="3">Uncharacterized protein</fullName>
    </submittedName>
</protein>
<dbReference type="PANTHER" id="PTHR33075:SF9">
    <property type="entry name" value="DUF4283 DOMAIN-CONTAINING PROTEIN"/>
    <property type="match status" value="1"/>
</dbReference>
<feature type="signal peptide" evidence="2">
    <location>
        <begin position="1"/>
        <end position="27"/>
    </location>
</feature>
<reference evidence="3" key="3">
    <citation type="submission" date="2021-05" db="UniProtKB">
        <authorList>
            <consortium name="EnsemblPlants"/>
        </authorList>
    </citation>
    <scope>IDENTIFICATION</scope>
    <source>
        <strain evidence="3">cv. B73</strain>
    </source>
</reference>
<dbReference type="Proteomes" id="UP000007305">
    <property type="component" value="Chromosome 3"/>
</dbReference>
<keyword evidence="2" id="KW-0732">Signal</keyword>
<dbReference type="Gramene" id="Zm00001eb127400_T001">
    <property type="protein sequence ID" value="Zm00001eb127400_P001"/>
    <property type="gene ID" value="Zm00001eb127400"/>
</dbReference>
<proteinExistence type="predicted"/>
<feature type="region of interest" description="Disordered" evidence="1">
    <location>
        <begin position="209"/>
        <end position="257"/>
    </location>
</feature>
<evidence type="ECO:0000256" key="2">
    <source>
        <dbReference type="SAM" id="SignalP"/>
    </source>
</evidence>
<feature type="compositionally biased region" description="Basic and acidic residues" evidence="1">
    <location>
        <begin position="228"/>
        <end position="242"/>
    </location>
</feature>
<evidence type="ECO:0000313" key="3">
    <source>
        <dbReference type="EnsemblPlants" id="Zm00001eb127400_P001"/>
    </source>
</evidence>
<feature type="chain" id="PRO_5032781026" evidence="2">
    <location>
        <begin position="28"/>
        <end position="257"/>
    </location>
</feature>
<keyword evidence="4" id="KW-1185">Reference proteome</keyword>
<evidence type="ECO:0000313" key="4">
    <source>
        <dbReference type="Proteomes" id="UP000007305"/>
    </source>
</evidence>
<organism evidence="3 4">
    <name type="scientific">Zea mays</name>
    <name type="common">Maize</name>
    <dbReference type="NCBI Taxonomy" id="4577"/>
    <lineage>
        <taxon>Eukaryota</taxon>
        <taxon>Viridiplantae</taxon>
        <taxon>Streptophyta</taxon>
        <taxon>Embryophyta</taxon>
        <taxon>Tracheophyta</taxon>
        <taxon>Spermatophyta</taxon>
        <taxon>Magnoliopsida</taxon>
        <taxon>Liliopsida</taxon>
        <taxon>Poales</taxon>
        <taxon>Poaceae</taxon>
        <taxon>PACMAD clade</taxon>
        <taxon>Panicoideae</taxon>
        <taxon>Andropogonodae</taxon>
        <taxon>Andropogoneae</taxon>
        <taxon>Tripsacinae</taxon>
        <taxon>Zea</taxon>
    </lineage>
</organism>
<sequence>MTPIPSVWSPFPLQTLLIFVACNQSAAHTDFPHRSIEAPSSTVPIAVVHVSPASTFFSEDADNDNITDDGWDPWPVQQVQQAQPPAPVPIVNNEEEQFSYQLSGLEDLPSDESMGLFNDIIIPQEEDAQPPVPTEAVNRKKRTILVDTEVRRSARLREKAKGFKPCFGKKNNCPCCARSSPPSFSHKTLKKLGTEFCNVDPSKLSLDALNSSRSSSAAIQRPRSSSSSRDEPSASSEDQREVSEEEDDAGSCPSAGL</sequence>
<dbReference type="AlphaFoldDB" id="A0A804N1G6"/>
<evidence type="ECO:0000256" key="1">
    <source>
        <dbReference type="SAM" id="MobiDB-lite"/>
    </source>
</evidence>
<name>A0A804N1G6_MAIZE</name>